<name>A0A556QJH7_9BACT</name>
<proteinExistence type="predicted"/>
<sequence length="350" mass="39950">MHLISDFADNLHLTYPHNNSFADAGASLVLGWRSDKEVGLVKLDSKGNRRELCRFDLERQLEKLLWCDTALEANITATIANNQIWIFDHNHDSKPRLVYEAPATARLHSIPGIRADGQKIICSLGENDRHSALLIDLKTGEQRVLFEKPWFVNHFHFCPRDPEWIGFSHEGNCALIMDRVWGWHAKEAPEGKCFFEQFASSPQRTLYVGHERWSFHDRSVLIVAYGDGPGTPRGIYEAFVDGRPQRLIGEADRDFHLDVSRDGRWIVIDTTGAHDAPGKGWENAWPITDILVMDRATGERRFVARSRLAKHPSHAHPIFSVDGRHVYFNEASEDGLLNRVWRADNPFITS</sequence>
<reference evidence="1 2" key="1">
    <citation type="submission" date="2019-07" db="EMBL/GenBank/DDBJ databases">
        <title>Description of 53C-WASEF.</title>
        <authorList>
            <person name="Pitt A."/>
            <person name="Hahn M.W."/>
        </authorList>
    </citation>
    <scope>NUCLEOTIDE SEQUENCE [LARGE SCALE GENOMIC DNA]</scope>
    <source>
        <strain evidence="1 2">53C-WASEF</strain>
    </source>
</reference>
<comment type="caution">
    <text evidence="1">The sequence shown here is derived from an EMBL/GenBank/DDBJ whole genome shotgun (WGS) entry which is preliminary data.</text>
</comment>
<evidence type="ECO:0008006" key="3">
    <source>
        <dbReference type="Google" id="ProtNLM"/>
    </source>
</evidence>
<keyword evidence="2" id="KW-1185">Reference proteome</keyword>
<evidence type="ECO:0000313" key="2">
    <source>
        <dbReference type="Proteomes" id="UP000315648"/>
    </source>
</evidence>
<dbReference type="Proteomes" id="UP000315648">
    <property type="component" value="Unassembled WGS sequence"/>
</dbReference>
<dbReference type="Gene3D" id="2.130.10.10">
    <property type="entry name" value="YVTN repeat-like/Quinoprotein amine dehydrogenase"/>
    <property type="match status" value="1"/>
</dbReference>
<dbReference type="RefSeq" id="WP_144230589.1">
    <property type="nucleotide sequence ID" value="NZ_CBCRVV010000009.1"/>
</dbReference>
<dbReference type="SUPFAM" id="SSF69304">
    <property type="entry name" value="Tricorn protease N-terminal domain"/>
    <property type="match status" value="1"/>
</dbReference>
<dbReference type="InterPro" id="IPR015943">
    <property type="entry name" value="WD40/YVTN_repeat-like_dom_sf"/>
</dbReference>
<gene>
    <name evidence="1" type="ORF">FPL22_11820</name>
</gene>
<dbReference type="OrthoDB" id="8432779at2"/>
<evidence type="ECO:0000313" key="1">
    <source>
        <dbReference type="EMBL" id="TSJ76803.1"/>
    </source>
</evidence>
<organism evidence="1 2">
    <name type="scientific">Rariglobus hedericola</name>
    <dbReference type="NCBI Taxonomy" id="2597822"/>
    <lineage>
        <taxon>Bacteria</taxon>
        <taxon>Pseudomonadati</taxon>
        <taxon>Verrucomicrobiota</taxon>
        <taxon>Opitutia</taxon>
        <taxon>Opitutales</taxon>
        <taxon>Opitutaceae</taxon>
        <taxon>Rariglobus</taxon>
    </lineage>
</organism>
<accession>A0A556QJH7</accession>
<dbReference type="EMBL" id="VMBG01000002">
    <property type="protein sequence ID" value="TSJ76803.1"/>
    <property type="molecule type" value="Genomic_DNA"/>
</dbReference>
<dbReference type="AlphaFoldDB" id="A0A556QJH7"/>
<protein>
    <recommendedName>
        <fullName evidence="3">Oligogalacturonate lyase domain-containing protein</fullName>
    </recommendedName>
</protein>